<dbReference type="EMBL" id="MH389777">
    <property type="protein sequence ID" value="AYD80005.1"/>
    <property type="molecule type" value="Genomic_DNA"/>
</dbReference>
<evidence type="ECO:0000313" key="2">
    <source>
        <dbReference type="Proteomes" id="UP000272147"/>
    </source>
</evidence>
<name>A0A386K5L3_9CAUD</name>
<sequence length="405" mass="46621">MYPYNPRTPEEIFGKVRYCSPNFLRNTPVGKTLLEILAKKSVEALGMPSHDFDSLDRNRDRLTRKLYKDVLANQEPLTLTLLPIAEELSRLSRFQSLQARSRYRLVFSNTMNILSGRFTCHSLDEMKISYLPTYRVSPIGGRLYECGGGFQNMPRSIKERCHIKGYNHDMRSSQLNILKLEFERNNIRCASIKDHQSVADFGAPFGLSKDDTKVCFYATVFSIGQALNAKSCWHSEPLRVIAKSKRTECIQRAAKQLGKKYRDLSMLEPVIKLARKLMVKETNRVREVWNKENESLTVALESLCDAYISKARKAKENSVLTNAVGVRFSWRTDSLDYKIRKQILSHMITGIETKFLFDMILSNGVKVFSFEHDGALISKASVLSEDIEFVRKPFDENSYQYFKNL</sequence>
<organism evidence="1 2">
    <name type="scientific">Dickeya phage vB_DsoM_JA11</name>
    <dbReference type="NCBI Taxonomy" id="2382310"/>
    <lineage>
        <taxon>Viruses</taxon>
        <taxon>Duplodnaviria</taxon>
        <taxon>Heunggongvirae</taxon>
        <taxon>Uroviricota</taxon>
        <taxon>Caudoviricetes</taxon>
        <taxon>Salmondvirus</taxon>
        <taxon>Salmondvirus JA11</taxon>
    </lineage>
</organism>
<evidence type="ECO:0000313" key="1">
    <source>
        <dbReference type="EMBL" id="AYD80005.1"/>
    </source>
</evidence>
<reference evidence="1 2" key="1">
    <citation type="journal article" date="2018" name="Front. Microbiol.">
        <title>Jumbo Bacteriophages Are Represented Within an Increasing Diversity of Environmental Viruses Infecting the Emerging Phytopathogen, Dickeya solani.</title>
        <authorList>
            <person name="Day A.W."/>
            <person name="Ahn J."/>
            <person name="Salmond G.P.C."/>
        </authorList>
    </citation>
    <scope>NUCLEOTIDE SEQUENCE [LARGE SCALE GENOMIC DNA]</scope>
</reference>
<keyword evidence="2" id="KW-1185">Reference proteome</keyword>
<proteinExistence type="predicted"/>
<protein>
    <submittedName>
        <fullName evidence="1">Uncharacterized protein</fullName>
    </submittedName>
</protein>
<accession>A0A386K5L3</accession>
<dbReference type="Proteomes" id="UP000272147">
    <property type="component" value="Segment"/>
</dbReference>
<gene>
    <name evidence="1" type="ORF">JA11_200</name>
</gene>